<dbReference type="InterPro" id="IPR023626">
    <property type="entry name" value="Ribosomal_eL39_dom_sf"/>
</dbReference>
<dbReference type="Pfam" id="PF00832">
    <property type="entry name" value="Ribosomal_L39"/>
    <property type="match status" value="1"/>
</dbReference>
<comment type="similarity">
    <text evidence="1 4">Belongs to the eukaryotic ribosomal protein eL39 family.</text>
</comment>
<dbReference type="SUPFAM" id="SSF48662">
    <property type="entry name" value="Ribosomal protein L39e"/>
    <property type="match status" value="1"/>
</dbReference>
<proteinExistence type="inferred from homology"/>
<evidence type="ECO:0000313" key="6">
    <source>
        <dbReference type="EMBL" id="HGU64625.1"/>
    </source>
</evidence>
<name>A0A7C4D6U1_STAMA</name>
<dbReference type="EMBL" id="DTAN01000008">
    <property type="protein sequence ID" value="HGU64625.1"/>
    <property type="molecule type" value="Genomic_DNA"/>
</dbReference>
<protein>
    <recommendedName>
        <fullName evidence="4">Large ribosomal subunit protein eL39</fullName>
    </recommendedName>
</protein>
<evidence type="ECO:0000256" key="2">
    <source>
        <dbReference type="ARBA" id="ARBA00022980"/>
    </source>
</evidence>
<dbReference type="InterPro" id="IPR000077">
    <property type="entry name" value="Ribosomal_eL39"/>
</dbReference>
<dbReference type="HAMAP" id="MF_00629">
    <property type="entry name" value="Ribosomal_eL39"/>
    <property type="match status" value="1"/>
</dbReference>
<dbReference type="Gene3D" id="1.10.1620.10">
    <property type="entry name" value="Ribosomal protein L39e"/>
    <property type="match status" value="1"/>
</dbReference>
<organism evidence="5">
    <name type="scientific">Staphylothermus marinus</name>
    <dbReference type="NCBI Taxonomy" id="2280"/>
    <lineage>
        <taxon>Archaea</taxon>
        <taxon>Thermoproteota</taxon>
        <taxon>Thermoprotei</taxon>
        <taxon>Desulfurococcales</taxon>
        <taxon>Desulfurococcaceae</taxon>
        <taxon>Staphylothermus</taxon>
    </lineage>
</organism>
<dbReference type="NCBIfam" id="NF002316">
    <property type="entry name" value="PRK01242.1"/>
    <property type="match status" value="1"/>
</dbReference>
<dbReference type="GO" id="GO:0005840">
    <property type="term" value="C:ribosome"/>
    <property type="evidence" value="ECO:0007669"/>
    <property type="project" value="UniProtKB-KW"/>
</dbReference>
<dbReference type="GO" id="GO:0003735">
    <property type="term" value="F:structural constituent of ribosome"/>
    <property type="evidence" value="ECO:0007669"/>
    <property type="project" value="InterPro"/>
</dbReference>
<evidence type="ECO:0000256" key="3">
    <source>
        <dbReference type="ARBA" id="ARBA00023274"/>
    </source>
</evidence>
<accession>A0A7C4D6U1</accession>
<dbReference type="GO" id="GO:0006412">
    <property type="term" value="P:translation"/>
    <property type="evidence" value="ECO:0007669"/>
    <property type="project" value="UniProtKB-UniRule"/>
</dbReference>
<keyword evidence="3 4" id="KW-0687">Ribonucleoprotein</keyword>
<evidence type="ECO:0000313" key="5">
    <source>
        <dbReference type="EMBL" id="HGM58361.1"/>
    </source>
</evidence>
<evidence type="ECO:0000256" key="1">
    <source>
        <dbReference type="ARBA" id="ARBA00009339"/>
    </source>
</evidence>
<evidence type="ECO:0000256" key="4">
    <source>
        <dbReference type="HAMAP-Rule" id="MF_00629"/>
    </source>
</evidence>
<sequence length="51" mass="6269">MARYIHLARKLRLASALKSNKPIPIWVTIKTNRRIRRGFRLRNWRRTKLKL</sequence>
<dbReference type="EMBL" id="DTBJ01000016">
    <property type="protein sequence ID" value="HGM58361.1"/>
    <property type="molecule type" value="Genomic_DNA"/>
</dbReference>
<gene>
    <name evidence="4" type="primary">rpl39e</name>
    <name evidence="6" type="ORF">ENT92_00180</name>
    <name evidence="5" type="ORF">ENU14_02080</name>
</gene>
<dbReference type="GO" id="GO:1990904">
    <property type="term" value="C:ribonucleoprotein complex"/>
    <property type="evidence" value="ECO:0007669"/>
    <property type="project" value="UniProtKB-KW"/>
</dbReference>
<reference evidence="5" key="1">
    <citation type="journal article" date="2020" name="mSystems">
        <title>Genome- and Community-Level Interaction Insights into Carbon Utilization and Element Cycling Functions of Hydrothermarchaeota in Hydrothermal Sediment.</title>
        <authorList>
            <person name="Zhou Z."/>
            <person name="Liu Y."/>
            <person name="Xu W."/>
            <person name="Pan J."/>
            <person name="Luo Z.H."/>
            <person name="Li M."/>
        </authorList>
    </citation>
    <scope>NUCLEOTIDE SEQUENCE [LARGE SCALE GENOMIC DNA]</scope>
    <source>
        <strain evidence="6">SpSt-622</strain>
        <strain evidence="5">SpSt-642</strain>
    </source>
</reference>
<keyword evidence="2 4" id="KW-0689">Ribosomal protein</keyword>
<comment type="caution">
    <text evidence="5">The sequence shown here is derived from an EMBL/GenBank/DDBJ whole genome shotgun (WGS) entry which is preliminary data.</text>
</comment>
<dbReference type="AlphaFoldDB" id="A0A7C4D6U1"/>